<evidence type="ECO:0000256" key="8">
    <source>
        <dbReference type="ARBA" id="ARBA00023136"/>
    </source>
</evidence>
<dbReference type="Proteomes" id="UP000256970">
    <property type="component" value="Unassembled WGS sequence"/>
</dbReference>
<evidence type="ECO:0000313" key="10">
    <source>
        <dbReference type="EMBL" id="SZX71590.1"/>
    </source>
</evidence>
<organism evidence="10 11">
    <name type="scientific">Tetradesmus obliquus</name>
    <name type="common">Green alga</name>
    <name type="synonym">Acutodesmus obliquus</name>
    <dbReference type="NCBI Taxonomy" id="3088"/>
    <lineage>
        <taxon>Eukaryota</taxon>
        <taxon>Viridiplantae</taxon>
        <taxon>Chlorophyta</taxon>
        <taxon>core chlorophytes</taxon>
        <taxon>Chlorophyceae</taxon>
        <taxon>CS clade</taxon>
        <taxon>Sphaeropleales</taxon>
        <taxon>Scenedesmaceae</taxon>
        <taxon>Tetradesmus</taxon>
    </lineage>
</organism>
<evidence type="ECO:0000256" key="2">
    <source>
        <dbReference type="ARBA" id="ARBA00010110"/>
    </source>
</evidence>
<feature type="transmembrane region" description="Helical" evidence="9">
    <location>
        <begin position="415"/>
        <end position="436"/>
    </location>
</feature>
<dbReference type="AlphaFoldDB" id="A0A383W304"/>
<dbReference type="GO" id="GO:0015297">
    <property type="term" value="F:antiporter activity"/>
    <property type="evidence" value="ECO:0007669"/>
    <property type="project" value="InterPro"/>
</dbReference>
<dbReference type="InterPro" id="IPR002657">
    <property type="entry name" value="BilAc:Na_symport/Acr3"/>
</dbReference>
<dbReference type="FunFam" id="1.20.1530.20:FF:000009">
    <property type="entry name" value="Arsenite transporter, ACR3 family"/>
    <property type="match status" value="1"/>
</dbReference>
<protein>
    <recommendedName>
        <fullName evidence="12">Arsenical-resistance protein</fullName>
    </recommendedName>
</protein>
<dbReference type="PANTHER" id="PTHR43057:SF1">
    <property type="entry name" value="ARSENICAL-RESISTANCE PROTEIN 3"/>
    <property type="match status" value="1"/>
</dbReference>
<dbReference type="InterPro" id="IPR004706">
    <property type="entry name" value="Arsenical-R_Acr3"/>
</dbReference>
<keyword evidence="5 9" id="KW-0812">Transmembrane</keyword>
<proteinExistence type="inferred from homology"/>
<feature type="transmembrane region" description="Helical" evidence="9">
    <location>
        <begin position="382"/>
        <end position="403"/>
    </location>
</feature>
<evidence type="ECO:0000256" key="9">
    <source>
        <dbReference type="SAM" id="Phobius"/>
    </source>
</evidence>
<dbReference type="NCBIfam" id="TIGR00832">
    <property type="entry name" value="acr3"/>
    <property type="match status" value="1"/>
</dbReference>
<evidence type="ECO:0000256" key="4">
    <source>
        <dbReference type="ARBA" id="ARBA00022475"/>
    </source>
</evidence>
<keyword evidence="11" id="KW-1185">Reference proteome</keyword>
<dbReference type="Pfam" id="PF01758">
    <property type="entry name" value="SBF"/>
    <property type="match status" value="1"/>
</dbReference>
<evidence type="ECO:0000256" key="7">
    <source>
        <dbReference type="ARBA" id="ARBA00022989"/>
    </source>
</evidence>
<evidence type="ECO:0000256" key="1">
    <source>
        <dbReference type="ARBA" id="ARBA00004651"/>
    </source>
</evidence>
<feature type="transmembrane region" description="Helical" evidence="9">
    <location>
        <begin position="247"/>
        <end position="265"/>
    </location>
</feature>
<sequence length="481" mass="50808">MQCQQAEEGLVVSCGSCFSPGSAALTCRINGGISVAASWEPEQQKLSCVVPKEHCVPSFYYEVVDGAGNVICKSSNCCRDAPGSACAMSDAKTCDEPFLMNGGGSCCGDKGADAAPGAAPTAAAAGAAAGRGVMSGLSWLDRLLPVWIVAAMVMGVLLGSLAPQVRGALAVLHIGNVSLPIALGLWLMMWPVLTKVRYELLGSLLTSKGALKQFGLSFVLNWVLGPALMTALAWACLPDLPGFRNGVIMVGLARCIAMVLIWNELARGSAELCAVMVAFNSVLQIVLYAPLSLFYLQVVSGGAAVHVGFWPVAKSVLLFLGIPLVAGVLLRYGLIAVKSREWLDKRFMPWFGPCALLGLLYTIVVMFASQDIISQIGNVARVAVPMLVYFMVMFFASFALSHWCKMSYESAVTQAFTAASNNFELAIAVAVGVFGINSQEALAATVGPLIEVPVLLGLVYVALWLKPRVWEKAGSRAAHSM</sequence>
<evidence type="ECO:0000313" key="11">
    <source>
        <dbReference type="Proteomes" id="UP000256970"/>
    </source>
</evidence>
<feature type="transmembrane region" description="Helical" evidence="9">
    <location>
        <begin position="316"/>
        <end position="335"/>
    </location>
</feature>
<dbReference type="GO" id="GO:0015104">
    <property type="term" value="F:antimonite transmembrane transporter activity"/>
    <property type="evidence" value="ECO:0007669"/>
    <property type="project" value="TreeGrafter"/>
</dbReference>
<keyword evidence="8 9" id="KW-0472">Membrane</keyword>
<name>A0A383W304_TETOB</name>
<keyword evidence="7 9" id="KW-1133">Transmembrane helix</keyword>
<evidence type="ECO:0000256" key="5">
    <source>
        <dbReference type="ARBA" id="ARBA00022692"/>
    </source>
</evidence>
<dbReference type="GO" id="GO:0046685">
    <property type="term" value="P:response to arsenic-containing substance"/>
    <property type="evidence" value="ECO:0007669"/>
    <property type="project" value="UniProtKB-KW"/>
</dbReference>
<dbReference type="STRING" id="3088.A0A383W304"/>
<feature type="transmembrane region" description="Helical" evidence="9">
    <location>
        <begin position="347"/>
        <end position="370"/>
    </location>
</feature>
<feature type="transmembrane region" description="Helical" evidence="9">
    <location>
        <begin position="143"/>
        <end position="162"/>
    </location>
</feature>
<dbReference type="GO" id="GO:0005886">
    <property type="term" value="C:plasma membrane"/>
    <property type="evidence" value="ECO:0007669"/>
    <property type="project" value="UniProtKB-SubCell"/>
</dbReference>
<keyword evidence="3" id="KW-0813">Transport</keyword>
<evidence type="ECO:0008006" key="12">
    <source>
        <dbReference type="Google" id="ProtNLM"/>
    </source>
</evidence>
<dbReference type="GO" id="GO:0015105">
    <property type="term" value="F:arsenite transmembrane transporter activity"/>
    <property type="evidence" value="ECO:0007669"/>
    <property type="project" value="TreeGrafter"/>
</dbReference>
<comment type="similarity">
    <text evidence="2">Belongs to the arsenical resistance-3 (ACR3) (TC 2.A.59) family.</text>
</comment>
<accession>A0A383W304</accession>
<gene>
    <name evidence="10" type="ORF">BQ4739_LOCUS11724</name>
</gene>
<dbReference type="InterPro" id="IPR038770">
    <property type="entry name" value="Na+/solute_symporter_sf"/>
</dbReference>
<evidence type="ECO:0000256" key="6">
    <source>
        <dbReference type="ARBA" id="ARBA00022849"/>
    </source>
</evidence>
<feature type="transmembrane region" description="Helical" evidence="9">
    <location>
        <begin position="168"/>
        <end position="193"/>
    </location>
</feature>
<dbReference type="EMBL" id="FNXT01001062">
    <property type="protein sequence ID" value="SZX71590.1"/>
    <property type="molecule type" value="Genomic_DNA"/>
</dbReference>
<dbReference type="PANTHER" id="PTHR43057">
    <property type="entry name" value="ARSENITE EFFLUX TRANSPORTER"/>
    <property type="match status" value="1"/>
</dbReference>
<evidence type="ECO:0000256" key="3">
    <source>
        <dbReference type="ARBA" id="ARBA00022448"/>
    </source>
</evidence>
<dbReference type="Gene3D" id="1.20.1530.20">
    <property type="match status" value="1"/>
</dbReference>
<feature type="transmembrane region" description="Helical" evidence="9">
    <location>
        <begin position="272"/>
        <end position="296"/>
    </location>
</feature>
<reference evidence="10 11" key="1">
    <citation type="submission" date="2016-10" db="EMBL/GenBank/DDBJ databases">
        <authorList>
            <person name="Cai Z."/>
        </authorList>
    </citation>
    <scope>NUCLEOTIDE SEQUENCE [LARGE SCALE GENOMIC DNA]</scope>
</reference>
<keyword evidence="6" id="KW-0059">Arsenical resistance</keyword>
<comment type="subcellular location">
    <subcellularLocation>
        <location evidence="1">Cell membrane</location>
        <topology evidence="1">Multi-pass membrane protein</topology>
    </subcellularLocation>
</comment>
<keyword evidence="4" id="KW-1003">Cell membrane</keyword>
<feature type="transmembrane region" description="Helical" evidence="9">
    <location>
        <begin position="214"/>
        <end position="235"/>
    </location>
</feature>
<feature type="transmembrane region" description="Helical" evidence="9">
    <location>
        <begin position="442"/>
        <end position="465"/>
    </location>
</feature>